<dbReference type="InterPro" id="IPR041664">
    <property type="entry name" value="AAA_16"/>
</dbReference>
<dbReference type="SMART" id="SM00220">
    <property type="entry name" value="S_TKc"/>
    <property type="match status" value="1"/>
</dbReference>
<organism evidence="2 3">
    <name type="scientific">Acrasis kona</name>
    <dbReference type="NCBI Taxonomy" id="1008807"/>
    <lineage>
        <taxon>Eukaryota</taxon>
        <taxon>Discoba</taxon>
        <taxon>Heterolobosea</taxon>
        <taxon>Tetramitia</taxon>
        <taxon>Eutetramitia</taxon>
        <taxon>Acrasidae</taxon>
        <taxon>Acrasis</taxon>
    </lineage>
</organism>
<dbReference type="InterPro" id="IPR053159">
    <property type="entry name" value="Hybrid_Histidine_Kinase"/>
</dbReference>
<dbReference type="Pfam" id="PF13191">
    <property type="entry name" value="AAA_16"/>
    <property type="match status" value="1"/>
</dbReference>
<feature type="domain" description="Protein kinase" evidence="1">
    <location>
        <begin position="1"/>
        <end position="186"/>
    </location>
</feature>
<reference evidence="2 3" key="1">
    <citation type="submission" date="2024-03" db="EMBL/GenBank/DDBJ databases">
        <title>The Acrasis kona genome and developmental transcriptomes reveal deep origins of eukaryotic multicellular pathways.</title>
        <authorList>
            <person name="Sheikh S."/>
            <person name="Fu C.-J."/>
            <person name="Brown M.W."/>
            <person name="Baldauf S.L."/>
        </authorList>
    </citation>
    <scope>NUCLEOTIDE SEQUENCE [LARGE SCALE GENOMIC DNA]</scope>
    <source>
        <strain evidence="2 3">ATCC MYA-3509</strain>
    </source>
</reference>
<dbReference type="Gene3D" id="3.40.50.300">
    <property type="entry name" value="P-loop containing nucleotide triphosphate hydrolases"/>
    <property type="match status" value="1"/>
</dbReference>
<dbReference type="EMBL" id="JAOPGA020001449">
    <property type="protein sequence ID" value="KAL0488560.1"/>
    <property type="molecule type" value="Genomic_DNA"/>
</dbReference>
<dbReference type="SUPFAM" id="SSF56112">
    <property type="entry name" value="Protein kinase-like (PK-like)"/>
    <property type="match status" value="1"/>
</dbReference>
<dbReference type="PROSITE" id="PS50011">
    <property type="entry name" value="PROTEIN_KINASE_DOM"/>
    <property type="match status" value="1"/>
</dbReference>
<sequence length="296" mass="33876">MEDFGAISLWEYTQKNSLEEDEFLDLALKASECISRLHELQHFHAAISAKHFLWNKDTGILKLTDFGVCSELVQDNVPILSTDMWDNDMMQYSSPEQTGRMNREVDYRTDLYSFGVLLYRLAVGRLPFEDCSGADLMYAHIAKQPKLPHECNANIHPTLSKIIMHLLQKSSEDRYQSAIGFKRDLLSYMSDRDNQFDVGALDISPHFHASKKIYGRDEQIQFILDVFDQVNSNKLSANLLLLSGYSGIGKTALINQVHKPLCRQRGNFVSGKFDQFKKNSVPYGCFIEAFRKLVKS</sequence>
<dbReference type="SUPFAM" id="SSF52540">
    <property type="entry name" value="P-loop containing nucleoside triphosphate hydrolases"/>
    <property type="match status" value="1"/>
</dbReference>
<dbReference type="InterPro" id="IPR027417">
    <property type="entry name" value="P-loop_NTPase"/>
</dbReference>
<dbReference type="Pfam" id="PF00069">
    <property type="entry name" value="Pkinase"/>
    <property type="match status" value="1"/>
</dbReference>
<dbReference type="GO" id="GO:0005524">
    <property type="term" value="F:ATP binding"/>
    <property type="evidence" value="ECO:0007669"/>
    <property type="project" value="InterPro"/>
</dbReference>
<proteinExistence type="predicted"/>
<dbReference type="Proteomes" id="UP001431209">
    <property type="component" value="Unassembled WGS sequence"/>
</dbReference>
<dbReference type="Gene3D" id="1.10.510.10">
    <property type="entry name" value="Transferase(Phosphotransferase) domain 1"/>
    <property type="match status" value="1"/>
</dbReference>
<gene>
    <name evidence="2" type="ORF">AKO1_015796</name>
</gene>
<evidence type="ECO:0000313" key="2">
    <source>
        <dbReference type="EMBL" id="KAL0488560.1"/>
    </source>
</evidence>
<feature type="non-terminal residue" evidence="2">
    <location>
        <position position="296"/>
    </location>
</feature>
<name>A0AAW2ZGI9_9EUKA</name>
<dbReference type="PANTHER" id="PTHR43642">
    <property type="entry name" value="HYBRID SIGNAL TRANSDUCTION HISTIDINE KINASE G"/>
    <property type="match status" value="1"/>
</dbReference>
<evidence type="ECO:0000313" key="3">
    <source>
        <dbReference type="Proteomes" id="UP001431209"/>
    </source>
</evidence>
<protein>
    <recommendedName>
        <fullName evidence="1">Protein kinase domain-containing protein</fullName>
    </recommendedName>
</protein>
<keyword evidence="3" id="KW-1185">Reference proteome</keyword>
<dbReference type="GO" id="GO:0004672">
    <property type="term" value="F:protein kinase activity"/>
    <property type="evidence" value="ECO:0007669"/>
    <property type="project" value="InterPro"/>
</dbReference>
<dbReference type="PANTHER" id="PTHR43642:SF1">
    <property type="entry name" value="HYBRID SIGNAL TRANSDUCTION HISTIDINE KINASE G"/>
    <property type="match status" value="1"/>
</dbReference>
<dbReference type="AlphaFoldDB" id="A0AAW2ZGI9"/>
<accession>A0AAW2ZGI9</accession>
<dbReference type="InterPro" id="IPR011009">
    <property type="entry name" value="Kinase-like_dom_sf"/>
</dbReference>
<evidence type="ECO:0000259" key="1">
    <source>
        <dbReference type="PROSITE" id="PS50011"/>
    </source>
</evidence>
<comment type="caution">
    <text evidence="2">The sequence shown here is derived from an EMBL/GenBank/DDBJ whole genome shotgun (WGS) entry which is preliminary data.</text>
</comment>
<dbReference type="InterPro" id="IPR000719">
    <property type="entry name" value="Prot_kinase_dom"/>
</dbReference>